<comment type="caution">
    <text evidence="1">The sequence shown here is derived from an EMBL/GenBank/DDBJ whole genome shotgun (WGS) entry which is preliminary data.</text>
</comment>
<proteinExistence type="predicted"/>
<evidence type="ECO:0000313" key="2">
    <source>
        <dbReference type="Proteomes" id="UP001473302"/>
    </source>
</evidence>
<evidence type="ECO:0000313" key="1">
    <source>
        <dbReference type="EMBL" id="GAA5810366.1"/>
    </source>
</evidence>
<accession>A0ABP9YU51</accession>
<name>A0ABP9YU51_9FUNG</name>
<dbReference type="Proteomes" id="UP001473302">
    <property type="component" value="Unassembled WGS sequence"/>
</dbReference>
<protein>
    <submittedName>
        <fullName evidence="1">Uncharacterized protein</fullName>
    </submittedName>
</protein>
<keyword evidence="2" id="KW-1185">Reference proteome</keyword>
<sequence>MDPATWSIQIQENEPILSQRSIFPANSFSLETSLPLVTAVVSRVDDSHEGIMQAVRHLLKYPFIKEIYVYNQIKSKPLTAEQFYRNTTTSVHIEIIEKNAALYSMGKFTACAVAKFEKCYFQDDLWLNPYLDTLYTHSQRYADLLIVNTRPVNYIDYKKWRFTNKDNSLHTGYADLRYGAFVPRQKVQTFLSQLSTQGLNPTKLNYADIYFCIWFNQYPYLVSNPLLSFGRERFKDIDSVNNRKLIEYYMYDALLLLELSLQNYNSLLIEGDDYFDKSELSPPEEERDARSSCSNDRCLFITNMNTMPNVDSVQFNSDGVPSMNEYETLYNQTNPLTPLKDAYIHQSYHKAVDQNTETCWHSSQKPKAGDYFGLYMAGDIKAKRVILYTRNHFDEPLDKVFQLTVQSRLFGSWEECKIKLTPTTQLNHRIGFDFECVDNKGPLKSIRIHFLQDQAIPFELCSIGIDNFVV</sequence>
<dbReference type="EMBL" id="BAABUK010000007">
    <property type="protein sequence ID" value="GAA5810366.1"/>
    <property type="molecule type" value="Genomic_DNA"/>
</dbReference>
<reference evidence="1 2" key="1">
    <citation type="submission" date="2024-04" db="EMBL/GenBank/DDBJ databases">
        <title>genome sequences of Mucor flavus KT1a and Helicostylum pulchrum KT1b strains isolated from the surface of a dry-aged beef.</title>
        <authorList>
            <person name="Toyotome T."/>
            <person name="Hosono M."/>
            <person name="Torimaru M."/>
            <person name="Fukuda K."/>
            <person name="Mikami N."/>
        </authorList>
    </citation>
    <scope>NUCLEOTIDE SEQUENCE [LARGE SCALE GENOMIC DNA]</scope>
    <source>
        <strain evidence="1 2">KT1a</strain>
    </source>
</reference>
<organism evidence="1 2">
    <name type="scientific">Mucor flavus</name>
    <dbReference type="NCBI Taxonomy" id="439312"/>
    <lineage>
        <taxon>Eukaryota</taxon>
        <taxon>Fungi</taxon>
        <taxon>Fungi incertae sedis</taxon>
        <taxon>Mucoromycota</taxon>
        <taxon>Mucoromycotina</taxon>
        <taxon>Mucoromycetes</taxon>
        <taxon>Mucorales</taxon>
        <taxon>Mucorineae</taxon>
        <taxon>Mucoraceae</taxon>
        <taxon>Mucor</taxon>
    </lineage>
</organism>
<gene>
    <name evidence="1" type="ORF">MFLAVUS_003787</name>
</gene>